<dbReference type="eggNOG" id="ENOG5030S59">
    <property type="taxonomic scope" value="Bacteria"/>
</dbReference>
<dbReference type="KEGG" id="nar:Saro_3222"/>
<feature type="transmembrane region" description="Helical" evidence="1">
    <location>
        <begin position="152"/>
        <end position="170"/>
    </location>
</feature>
<dbReference type="AlphaFoldDB" id="Q2G3B6"/>
<name>Q2G3B6_NOVAD</name>
<evidence type="ECO:0000313" key="3">
    <source>
        <dbReference type="Proteomes" id="UP000009134"/>
    </source>
</evidence>
<evidence type="ECO:0000256" key="1">
    <source>
        <dbReference type="SAM" id="Phobius"/>
    </source>
</evidence>
<proteinExistence type="predicted"/>
<organism evidence="2 3">
    <name type="scientific">Novosphingobium aromaticivorans (strain ATCC 700278 / DSM 12444 / CCUG 56034 / CIP 105152 / NBRC 16084 / F199)</name>
    <dbReference type="NCBI Taxonomy" id="279238"/>
    <lineage>
        <taxon>Bacteria</taxon>
        <taxon>Pseudomonadati</taxon>
        <taxon>Pseudomonadota</taxon>
        <taxon>Alphaproteobacteria</taxon>
        <taxon>Sphingomonadales</taxon>
        <taxon>Sphingomonadaceae</taxon>
        <taxon>Novosphingobium</taxon>
    </lineage>
</organism>
<dbReference type="Proteomes" id="UP000009134">
    <property type="component" value="Chromosome"/>
</dbReference>
<feature type="transmembrane region" description="Helical" evidence="1">
    <location>
        <begin position="6"/>
        <end position="28"/>
    </location>
</feature>
<evidence type="ECO:0000313" key="2">
    <source>
        <dbReference type="EMBL" id="ABD27657.1"/>
    </source>
</evidence>
<keyword evidence="1" id="KW-0472">Membrane</keyword>
<keyword evidence="3" id="KW-1185">Reference proteome</keyword>
<protein>
    <submittedName>
        <fullName evidence="2">Uncharacterized protein</fullName>
    </submittedName>
</protein>
<keyword evidence="1" id="KW-1133">Transmembrane helix</keyword>
<dbReference type="STRING" id="279238.Saro_3222"/>
<reference evidence="3" key="1">
    <citation type="submission" date="2006-01" db="EMBL/GenBank/DDBJ databases">
        <title>Complete sequence of Novosphingobium aromaticivorans DSM 12444.</title>
        <authorList>
            <consortium name="US DOE Joint Genome Institute"/>
            <person name="Copeland A."/>
            <person name="Lucas S."/>
            <person name="Lapidus A."/>
            <person name="Barry K."/>
            <person name="Detter J.C."/>
            <person name="Glavina T."/>
            <person name="Hammon N."/>
            <person name="Israni S."/>
            <person name="Pitluck S."/>
            <person name="Chain P."/>
            <person name="Malfatti S."/>
            <person name="Shin M."/>
            <person name="Vergez L."/>
            <person name="Schmutz J."/>
            <person name="Larimer F."/>
            <person name="Land M."/>
            <person name="Kyrpides N."/>
            <person name="Ivanova N."/>
            <person name="Fredrickson J."/>
            <person name="Balkwill D."/>
            <person name="Romine M.F."/>
            <person name="Richardson P."/>
        </authorList>
    </citation>
    <scope>NUCLEOTIDE SEQUENCE [LARGE SCALE GENOMIC DNA]</scope>
    <source>
        <strain evidence="3">ATCC 700278 / DSM 12444 / CCUG 56034 / CIP 105152 / NBRC 16084 / F199</strain>
    </source>
</reference>
<dbReference type="RefSeq" id="WP_011446859.1">
    <property type="nucleotide sequence ID" value="NC_007794.1"/>
</dbReference>
<feature type="transmembrane region" description="Helical" evidence="1">
    <location>
        <begin position="40"/>
        <end position="57"/>
    </location>
</feature>
<keyword evidence="1" id="KW-0812">Transmembrane</keyword>
<feature type="transmembrane region" description="Helical" evidence="1">
    <location>
        <begin position="117"/>
        <end position="140"/>
    </location>
</feature>
<sequence length="181" mass="19773">MSISIFSLVAIVLYLAVAYACSRAARVAKIARRPETERRRWLAFTTFFGALAAFRASNLEEAIRSALREQLIVHGEYFERWSLQAPVAAAALVLLAAGIGALFLVHPARRGRGRLAASIFVADLAVAAQVGLVMLRVISLHAVDALLYRGPHLNWLVDCGATFAVAYAALRYRNLLRAPRG</sequence>
<accession>Q2G3B6</accession>
<dbReference type="HOGENOM" id="CLU_1487594_0_0_5"/>
<dbReference type="EMBL" id="CP000248">
    <property type="protein sequence ID" value="ABD27657.1"/>
    <property type="molecule type" value="Genomic_DNA"/>
</dbReference>
<feature type="transmembrane region" description="Helical" evidence="1">
    <location>
        <begin position="83"/>
        <end position="105"/>
    </location>
</feature>
<gene>
    <name evidence="2" type="ordered locus">Saro_3222</name>
</gene>